<dbReference type="SUPFAM" id="SSF56112">
    <property type="entry name" value="Protein kinase-like (PK-like)"/>
    <property type="match status" value="1"/>
</dbReference>
<evidence type="ECO:0000256" key="2">
    <source>
        <dbReference type="ARBA" id="ARBA00022741"/>
    </source>
</evidence>
<evidence type="ECO:0000313" key="4">
    <source>
        <dbReference type="EMBL" id="WOG81940.1"/>
    </source>
</evidence>
<dbReference type="Gramene" id="KZN08542">
    <property type="protein sequence ID" value="KZN08542"/>
    <property type="gene ID" value="DCAR_001072"/>
</dbReference>
<dbReference type="PANTHER" id="PTHR24056:SF387">
    <property type="entry name" value="F8L10.9 PROTEIN"/>
    <property type="match status" value="1"/>
</dbReference>
<keyword evidence="2" id="KW-0547">Nucleotide-binding</keyword>
<dbReference type="GO" id="GO:0005524">
    <property type="term" value="F:ATP binding"/>
    <property type="evidence" value="ECO:0007669"/>
    <property type="project" value="UniProtKB-KW"/>
</dbReference>
<dbReference type="Pfam" id="PF00069">
    <property type="entry name" value="Pkinase"/>
    <property type="match status" value="1"/>
</dbReference>
<dbReference type="GO" id="GO:0008353">
    <property type="term" value="F:RNA polymerase II CTD heptapeptide repeat kinase activity"/>
    <property type="evidence" value="ECO:0007669"/>
    <property type="project" value="TreeGrafter"/>
</dbReference>
<dbReference type="PROSITE" id="PS50011">
    <property type="entry name" value="PROTEIN_KINASE_DOM"/>
    <property type="match status" value="1"/>
</dbReference>
<keyword evidence="5" id="KW-1185">Reference proteome</keyword>
<proteinExistence type="inferred from homology"/>
<dbReference type="GO" id="GO:0005634">
    <property type="term" value="C:nucleus"/>
    <property type="evidence" value="ECO:0007669"/>
    <property type="project" value="TreeGrafter"/>
</dbReference>
<dbReference type="GO" id="GO:0000307">
    <property type="term" value="C:cyclin-dependent protein kinase holoenzyme complex"/>
    <property type="evidence" value="ECO:0007669"/>
    <property type="project" value="TreeGrafter"/>
</dbReference>
<evidence type="ECO:0000256" key="3">
    <source>
        <dbReference type="ARBA" id="ARBA00022840"/>
    </source>
</evidence>
<dbReference type="PANTHER" id="PTHR24056">
    <property type="entry name" value="CELL DIVISION PROTEIN KINASE"/>
    <property type="match status" value="1"/>
</dbReference>
<dbReference type="EMBL" id="CP093343">
    <property type="protein sequence ID" value="WOG81940.1"/>
    <property type="molecule type" value="Genomic_DNA"/>
</dbReference>
<name>A0A166G525_DAUCS</name>
<gene>
    <name evidence="4" type="ORF">DCAR_0101098</name>
</gene>
<evidence type="ECO:0000256" key="1">
    <source>
        <dbReference type="ARBA" id="ARBA00006485"/>
    </source>
</evidence>
<protein>
    <submittedName>
        <fullName evidence="4">Uncharacterized protein</fullName>
    </submittedName>
</protein>
<dbReference type="Proteomes" id="UP000077755">
    <property type="component" value="Chromosome 1"/>
</dbReference>
<reference evidence="4" key="1">
    <citation type="journal article" date="2016" name="Nat. Genet.">
        <title>A high-quality carrot genome assembly provides new insights into carotenoid accumulation and asterid genome evolution.</title>
        <authorList>
            <person name="Iorizzo M."/>
            <person name="Ellison S."/>
            <person name="Senalik D."/>
            <person name="Zeng P."/>
            <person name="Satapoomin P."/>
            <person name="Huang J."/>
            <person name="Bowman M."/>
            <person name="Iovene M."/>
            <person name="Sanseverino W."/>
            <person name="Cavagnaro P."/>
            <person name="Yildiz M."/>
            <person name="Macko-Podgorni A."/>
            <person name="Moranska E."/>
            <person name="Grzebelus E."/>
            <person name="Grzebelus D."/>
            <person name="Ashrafi H."/>
            <person name="Zheng Z."/>
            <person name="Cheng S."/>
            <person name="Spooner D."/>
            <person name="Van Deynze A."/>
            <person name="Simon P."/>
        </authorList>
    </citation>
    <scope>NUCLEOTIDE SEQUENCE</scope>
    <source>
        <tissue evidence="4">Leaf</tissue>
    </source>
</reference>
<sequence>MEHDLAGLASWPGLKLTEPQIKCYIKQLLCGLHYCHSQGILHGDIKGSNLLLDHNGQLKIADFGLANYYDPEQFRPLTNRVVTLWCRI</sequence>
<organism evidence="4 5">
    <name type="scientific">Daucus carota subsp. sativus</name>
    <name type="common">Carrot</name>
    <dbReference type="NCBI Taxonomy" id="79200"/>
    <lineage>
        <taxon>Eukaryota</taxon>
        <taxon>Viridiplantae</taxon>
        <taxon>Streptophyta</taxon>
        <taxon>Embryophyta</taxon>
        <taxon>Tracheophyta</taxon>
        <taxon>Spermatophyta</taxon>
        <taxon>Magnoliopsida</taxon>
        <taxon>eudicotyledons</taxon>
        <taxon>Gunneridae</taxon>
        <taxon>Pentapetalae</taxon>
        <taxon>asterids</taxon>
        <taxon>campanulids</taxon>
        <taxon>Apiales</taxon>
        <taxon>Apiaceae</taxon>
        <taxon>Apioideae</taxon>
        <taxon>Scandiceae</taxon>
        <taxon>Daucinae</taxon>
        <taxon>Daucus</taxon>
        <taxon>Daucus sect. Daucus</taxon>
    </lineage>
</organism>
<dbReference type="Gene3D" id="1.10.510.10">
    <property type="entry name" value="Transferase(Phosphotransferase) domain 1"/>
    <property type="match status" value="1"/>
</dbReference>
<dbReference type="InterPro" id="IPR050108">
    <property type="entry name" value="CDK"/>
</dbReference>
<comment type="similarity">
    <text evidence="1">Belongs to the protein kinase superfamily. CMGC Ser/Thr protein kinase family. CDC2/CDKX subfamily.</text>
</comment>
<dbReference type="OMA" id="MWDASSM"/>
<keyword evidence="3" id="KW-0067">ATP-binding</keyword>
<reference evidence="4" key="2">
    <citation type="submission" date="2022-03" db="EMBL/GenBank/DDBJ databases">
        <title>Draft title - Genomic analysis of global carrot germplasm unveils the trajectory of domestication and the origin of high carotenoid orange carrot.</title>
        <authorList>
            <person name="Iorizzo M."/>
            <person name="Ellison S."/>
            <person name="Senalik D."/>
            <person name="Macko-Podgorni A."/>
            <person name="Grzebelus D."/>
            <person name="Bostan H."/>
            <person name="Rolling W."/>
            <person name="Curaba J."/>
            <person name="Simon P."/>
        </authorList>
    </citation>
    <scope>NUCLEOTIDE SEQUENCE</scope>
    <source>
        <tissue evidence="4">Leaf</tissue>
    </source>
</reference>
<dbReference type="InterPro" id="IPR000719">
    <property type="entry name" value="Prot_kinase_dom"/>
</dbReference>
<accession>A0A166G525</accession>
<dbReference type="InterPro" id="IPR008271">
    <property type="entry name" value="Ser/Thr_kinase_AS"/>
</dbReference>
<dbReference type="PROSITE" id="PS00108">
    <property type="entry name" value="PROTEIN_KINASE_ST"/>
    <property type="match status" value="1"/>
</dbReference>
<dbReference type="AlphaFoldDB" id="A0A166G525"/>
<dbReference type="InterPro" id="IPR011009">
    <property type="entry name" value="Kinase-like_dom_sf"/>
</dbReference>
<evidence type="ECO:0000313" key="5">
    <source>
        <dbReference type="Proteomes" id="UP000077755"/>
    </source>
</evidence>
<dbReference type="GO" id="GO:0032968">
    <property type="term" value="P:positive regulation of transcription elongation by RNA polymerase II"/>
    <property type="evidence" value="ECO:0007669"/>
    <property type="project" value="TreeGrafter"/>
</dbReference>